<comment type="caution">
    <text evidence="6">The sequence shown here is derived from an EMBL/GenBank/DDBJ whole genome shotgun (WGS) entry which is preliminary data.</text>
</comment>
<evidence type="ECO:0000256" key="1">
    <source>
        <dbReference type="ARBA" id="ARBA00004141"/>
    </source>
</evidence>
<dbReference type="OrthoDB" id="269173at2759"/>
<organism evidence="6 7">
    <name type="scientific">Sordaria macrospora (strain ATCC MYA-333 / DSM 997 / K(L3346) / K-hell)</name>
    <dbReference type="NCBI Taxonomy" id="771870"/>
    <lineage>
        <taxon>Eukaryota</taxon>
        <taxon>Fungi</taxon>
        <taxon>Dikarya</taxon>
        <taxon>Ascomycota</taxon>
        <taxon>Pezizomycotina</taxon>
        <taxon>Sordariomycetes</taxon>
        <taxon>Sordariomycetidae</taxon>
        <taxon>Sordariales</taxon>
        <taxon>Sordariaceae</taxon>
        <taxon>Sordaria</taxon>
    </lineage>
</organism>
<dbReference type="InterPro" id="IPR006696">
    <property type="entry name" value="DUF423"/>
</dbReference>
<feature type="transmembrane region" description="Helical" evidence="5">
    <location>
        <begin position="145"/>
        <end position="165"/>
    </location>
</feature>
<proteinExistence type="predicted"/>
<evidence type="ECO:0000256" key="2">
    <source>
        <dbReference type="ARBA" id="ARBA00022692"/>
    </source>
</evidence>
<reference evidence="6 7" key="1">
    <citation type="journal article" date="2010" name="PLoS Genet.">
        <title>De novo assembly of a 40 Mb eukaryotic genome from short sequence reads: Sordaria macrospora, a model organism for fungal morphogenesis.</title>
        <authorList>
            <person name="Nowrousian M."/>
            <person name="Stajich J."/>
            <person name="Chu M."/>
            <person name="Engh I."/>
            <person name="Espagne E."/>
            <person name="Halliday K."/>
            <person name="Kamerewerd J."/>
            <person name="Kempken F."/>
            <person name="Knab B."/>
            <person name="Kuo H.C."/>
            <person name="Osiewacz H.D."/>
            <person name="Poeggeler S."/>
            <person name="Read N."/>
            <person name="Seiler S."/>
            <person name="Smith K."/>
            <person name="Zickler D."/>
            <person name="Kueck U."/>
            <person name="Freitag M."/>
        </authorList>
    </citation>
    <scope>NUCLEOTIDE SEQUENCE [LARGE SCALE GENOMIC DNA]</scope>
    <source>
        <strain evidence="7">ATCC MYA-333 / DSM 997 / K(L3346) / K-hell</strain>
        <tissue evidence="6">Mycelium</tissue>
    </source>
</reference>
<feature type="transmembrane region" description="Helical" evidence="5">
    <location>
        <begin position="86"/>
        <end position="107"/>
    </location>
</feature>
<dbReference type="HOGENOM" id="CLU_1332664_0_0_1"/>
<dbReference type="PANTHER" id="PTHR43461:SF1">
    <property type="entry name" value="TRANSMEMBRANE PROTEIN 256"/>
    <property type="match status" value="1"/>
</dbReference>
<sequence>MSSIALLPSFLLRARSTEHTENHSTPLISIPSLLLIPSPCLQTTKPIIIIKIPNPNPLPVKPPLSSPQSILLNNKTHLQHPNEQHLFWRVGAIYGAAAVGLGAFGAHGLKKRISDPNKIASWSTAAHYQLVHSAVLLVASHHPVASALFTAGMTMFSGSIYALTLDTEKYRFLGPVTPVGGLFLIAGWLALAFASKGTAVARFPRF</sequence>
<keyword evidence="4 5" id="KW-0472">Membrane</keyword>
<name>F7W4H6_SORMK</name>
<evidence type="ECO:0000313" key="7">
    <source>
        <dbReference type="Proteomes" id="UP000001881"/>
    </source>
</evidence>
<comment type="subcellular location">
    <subcellularLocation>
        <location evidence="1">Membrane</location>
        <topology evidence="1">Multi-pass membrane protein</topology>
    </subcellularLocation>
</comment>
<dbReference type="PANTHER" id="PTHR43461">
    <property type="entry name" value="TRANSMEMBRANE PROTEIN 256"/>
    <property type="match status" value="1"/>
</dbReference>
<dbReference type="GO" id="GO:0016020">
    <property type="term" value="C:membrane"/>
    <property type="evidence" value="ECO:0007669"/>
    <property type="project" value="UniProtKB-SubCell"/>
</dbReference>
<evidence type="ECO:0000256" key="3">
    <source>
        <dbReference type="ARBA" id="ARBA00022989"/>
    </source>
</evidence>
<keyword evidence="7" id="KW-1185">Reference proteome</keyword>
<dbReference type="InParanoid" id="F7W4H6"/>
<dbReference type="GeneID" id="10808432"/>
<evidence type="ECO:0000256" key="4">
    <source>
        <dbReference type="ARBA" id="ARBA00023136"/>
    </source>
</evidence>
<dbReference type="Proteomes" id="UP000001881">
    <property type="component" value="Unassembled WGS sequence"/>
</dbReference>
<dbReference type="Pfam" id="PF04241">
    <property type="entry name" value="DUF423"/>
    <property type="match status" value="1"/>
</dbReference>
<protein>
    <submittedName>
        <fullName evidence="6">WGS project CABT00000000 data, contig 2.27</fullName>
    </submittedName>
</protein>
<dbReference type="eggNOG" id="KOG3472">
    <property type="taxonomic scope" value="Eukaryota"/>
</dbReference>
<dbReference type="EMBL" id="CABT02000027">
    <property type="protein sequence ID" value="CCC14929.1"/>
    <property type="molecule type" value="Genomic_DNA"/>
</dbReference>
<dbReference type="AlphaFoldDB" id="F7W4H6"/>
<evidence type="ECO:0000256" key="5">
    <source>
        <dbReference type="SAM" id="Phobius"/>
    </source>
</evidence>
<dbReference type="VEuPathDB" id="FungiDB:SMAC_07673"/>
<keyword evidence="2 5" id="KW-0812">Transmembrane</keyword>
<evidence type="ECO:0000313" key="6">
    <source>
        <dbReference type="EMBL" id="CCC14929.1"/>
    </source>
</evidence>
<accession>F7W4H6</accession>
<keyword evidence="3 5" id="KW-1133">Transmembrane helix</keyword>
<feature type="transmembrane region" description="Helical" evidence="5">
    <location>
        <begin position="172"/>
        <end position="194"/>
    </location>
</feature>
<dbReference type="KEGG" id="smp:10808432"/>
<gene>
    <name evidence="6" type="ORF">SMAC_07673</name>
</gene>